<dbReference type="EMBL" id="CAJPIZ010051805">
    <property type="protein sequence ID" value="CAG2122890.1"/>
    <property type="molecule type" value="Genomic_DNA"/>
</dbReference>
<evidence type="ECO:0000256" key="1">
    <source>
        <dbReference type="SAM" id="MobiDB-lite"/>
    </source>
</evidence>
<dbReference type="AlphaFoldDB" id="A0A7R9QLK5"/>
<organism evidence="2">
    <name type="scientific">Medioppia subpectinata</name>
    <dbReference type="NCBI Taxonomy" id="1979941"/>
    <lineage>
        <taxon>Eukaryota</taxon>
        <taxon>Metazoa</taxon>
        <taxon>Ecdysozoa</taxon>
        <taxon>Arthropoda</taxon>
        <taxon>Chelicerata</taxon>
        <taxon>Arachnida</taxon>
        <taxon>Acari</taxon>
        <taxon>Acariformes</taxon>
        <taxon>Sarcoptiformes</taxon>
        <taxon>Oribatida</taxon>
        <taxon>Brachypylina</taxon>
        <taxon>Oppioidea</taxon>
        <taxon>Oppiidae</taxon>
        <taxon>Medioppia</taxon>
    </lineage>
</organism>
<proteinExistence type="predicted"/>
<name>A0A7R9QLK5_9ACAR</name>
<keyword evidence="3" id="KW-1185">Reference proteome</keyword>
<dbReference type="Proteomes" id="UP000759131">
    <property type="component" value="Unassembled WGS sequence"/>
</dbReference>
<accession>A0A7R9QLK5</accession>
<sequence length="60" mass="6582">MASVVTRANHIGLNWNPTINYYTMREKRSATSASTSGHSLRLDGAKRADGLESNPDVHIL</sequence>
<gene>
    <name evidence="2" type="ORF">OSB1V03_LOCUS22835</name>
</gene>
<reference evidence="2" key="1">
    <citation type="submission" date="2020-11" db="EMBL/GenBank/DDBJ databases">
        <authorList>
            <person name="Tran Van P."/>
        </authorList>
    </citation>
    <scope>NUCLEOTIDE SEQUENCE</scope>
</reference>
<protein>
    <submittedName>
        <fullName evidence="2">Uncharacterized protein</fullName>
    </submittedName>
</protein>
<feature type="compositionally biased region" description="Basic and acidic residues" evidence="1">
    <location>
        <begin position="40"/>
        <end position="50"/>
    </location>
</feature>
<evidence type="ECO:0000313" key="2">
    <source>
        <dbReference type="EMBL" id="CAD7650394.1"/>
    </source>
</evidence>
<evidence type="ECO:0000313" key="3">
    <source>
        <dbReference type="Proteomes" id="UP000759131"/>
    </source>
</evidence>
<dbReference type="EMBL" id="OC906380">
    <property type="protein sequence ID" value="CAD7650394.1"/>
    <property type="molecule type" value="Genomic_DNA"/>
</dbReference>
<feature type="region of interest" description="Disordered" evidence="1">
    <location>
        <begin position="28"/>
        <end position="60"/>
    </location>
</feature>